<accession>A0A9D1M2F0</accession>
<reference evidence="1" key="1">
    <citation type="submission" date="2020-10" db="EMBL/GenBank/DDBJ databases">
        <authorList>
            <person name="Gilroy R."/>
        </authorList>
    </citation>
    <scope>NUCLEOTIDE SEQUENCE</scope>
    <source>
        <strain evidence="1">CHK195-15760</strain>
    </source>
</reference>
<evidence type="ECO:0000313" key="2">
    <source>
        <dbReference type="Proteomes" id="UP000824093"/>
    </source>
</evidence>
<name>A0A9D1M2F0_9FIRM</name>
<sequence length="76" mass="8895">MKKKGSDLVMATNILSKSRKKFVKVKTFAEQFDMSDKTVYQMIKNPIFEPAIAKIGEKGIRLDPDKTFEIMQQYYR</sequence>
<proteinExistence type="predicted"/>
<organism evidence="1 2">
    <name type="scientific">Candidatus Merdicola faecigallinarum</name>
    <dbReference type="NCBI Taxonomy" id="2840862"/>
    <lineage>
        <taxon>Bacteria</taxon>
        <taxon>Bacillati</taxon>
        <taxon>Bacillota</taxon>
        <taxon>Clostridia</taxon>
        <taxon>Candidatus Merdicola</taxon>
    </lineage>
</organism>
<dbReference type="Proteomes" id="UP000824093">
    <property type="component" value="Unassembled WGS sequence"/>
</dbReference>
<gene>
    <name evidence="1" type="ORF">IAB70_07040</name>
</gene>
<dbReference type="EMBL" id="DVNH01000054">
    <property type="protein sequence ID" value="HIU52347.1"/>
    <property type="molecule type" value="Genomic_DNA"/>
</dbReference>
<dbReference type="AlphaFoldDB" id="A0A9D1M2F0"/>
<reference evidence="1" key="2">
    <citation type="journal article" date="2021" name="PeerJ">
        <title>Extensive microbial diversity within the chicken gut microbiome revealed by metagenomics and culture.</title>
        <authorList>
            <person name="Gilroy R."/>
            <person name="Ravi A."/>
            <person name="Getino M."/>
            <person name="Pursley I."/>
            <person name="Horton D.L."/>
            <person name="Alikhan N.F."/>
            <person name="Baker D."/>
            <person name="Gharbi K."/>
            <person name="Hall N."/>
            <person name="Watson M."/>
            <person name="Adriaenssens E.M."/>
            <person name="Foster-Nyarko E."/>
            <person name="Jarju S."/>
            <person name="Secka A."/>
            <person name="Antonio M."/>
            <person name="Oren A."/>
            <person name="Chaudhuri R.R."/>
            <person name="La Ragione R."/>
            <person name="Hildebrand F."/>
            <person name="Pallen M.J."/>
        </authorList>
    </citation>
    <scope>NUCLEOTIDE SEQUENCE</scope>
    <source>
        <strain evidence="1">CHK195-15760</strain>
    </source>
</reference>
<evidence type="ECO:0000313" key="1">
    <source>
        <dbReference type="EMBL" id="HIU52347.1"/>
    </source>
</evidence>
<comment type="caution">
    <text evidence="1">The sequence shown here is derived from an EMBL/GenBank/DDBJ whole genome shotgun (WGS) entry which is preliminary data.</text>
</comment>
<protein>
    <submittedName>
        <fullName evidence="1">Uncharacterized protein</fullName>
    </submittedName>
</protein>